<comment type="caution">
    <text evidence="2">The sequence shown here is derived from an EMBL/GenBank/DDBJ whole genome shotgun (WGS) entry which is preliminary data.</text>
</comment>
<proteinExistence type="predicted"/>
<feature type="compositionally biased region" description="Basic and acidic residues" evidence="1">
    <location>
        <begin position="157"/>
        <end position="171"/>
    </location>
</feature>
<keyword evidence="3" id="KW-1185">Reference proteome</keyword>
<feature type="non-terminal residue" evidence="2">
    <location>
        <position position="191"/>
    </location>
</feature>
<dbReference type="EMBL" id="CAUYUJ010014697">
    <property type="protein sequence ID" value="CAK0844857.1"/>
    <property type="molecule type" value="Genomic_DNA"/>
</dbReference>
<evidence type="ECO:0000256" key="1">
    <source>
        <dbReference type="SAM" id="MobiDB-lite"/>
    </source>
</evidence>
<protein>
    <submittedName>
        <fullName evidence="2">Uncharacterized protein</fullName>
    </submittedName>
</protein>
<evidence type="ECO:0000313" key="3">
    <source>
        <dbReference type="Proteomes" id="UP001189429"/>
    </source>
</evidence>
<gene>
    <name evidence="2" type="ORF">PCOR1329_LOCUS38831</name>
</gene>
<reference evidence="2" key="1">
    <citation type="submission" date="2023-10" db="EMBL/GenBank/DDBJ databases">
        <authorList>
            <person name="Chen Y."/>
            <person name="Shah S."/>
            <person name="Dougan E. K."/>
            <person name="Thang M."/>
            <person name="Chan C."/>
        </authorList>
    </citation>
    <scope>NUCLEOTIDE SEQUENCE [LARGE SCALE GENOMIC DNA]</scope>
</reference>
<feature type="region of interest" description="Disordered" evidence="1">
    <location>
        <begin position="156"/>
        <end position="191"/>
    </location>
</feature>
<evidence type="ECO:0000313" key="2">
    <source>
        <dbReference type="EMBL" id="CAK0844857.1"/>
    </source>
</evidence>
<name>A0ABN9TGD2_9DINO</name>
<feature type="compositionally biased region" description="Basic and acidic residues" evidence="1">
    <location>
        <begin position="178"/>
        <end position="191"/>
    </location>
</feature>
<sequence>MVGCLMGVSAVAAPMAVAKEYLEALTKHFKGVGDGLPGADAILQALAASSTAVKQAELDKQNAGVQASAAQKQLLSKEKELLQITESIEYHRERGEELRTKSTQIGTEIEQLRVRYRELSAKVAPPGGDPAAEADIAKFKDTFPAMDVFLGQAADAVQKESSADPKAKMEAMRSALQSDREHLTKSEEAVK</sequence>
<dbReference type="Proteomes" id="UP001189429">
    <property type="component" value="Unassembled WGS sequence"/>
</dbReference>
<accession>A0ABN9TGD2</accession>
<organism evidence="2 3">
    <name type="scientific">Prorocentrum cordatum</name>
    <dbReference type="NCBI Taxonomy" id="2364126"/>
    <lineage>
        <taxon>Eukaryota</taxon>
        <taxon>Sar</taxon>
        <taxon>Alveolata</taxon>
        <taxon>Dinophyceae</taxon>
        <taxon>Prorocentrales</taxon>
        <taxon>Prorocentraceae</taxon>
        <taxon>Prorocentrum</taxon>
    </lineage>
</organism>